<dbReference type="SUPFAM" id="SSF75304">
    <property type="entry name" value="Amidase signature (AS) enzymes"/>
    <property type="match status" value="1"/>
</dbReference>
<evidence type="ECO:0000259" key="1">
    <source>
        <dbReference type="Pfam" id="PF01425"/>
    </source>
</evidence>
<reference evidence="3" key="1">
    <citation type="journal article" date="2010" name="Nature">
        <title>The Amphimedon queenslandica genome and the evolution of animal complexity.</title>
        <authorList>
            <person name="Srivastava M."/>
            <person name="Simakov O."/>
            <person name="Chapman J."/>
            <person name="Fahey B."/>
            <person name="Gauthier M.E."/>
            <person name="Mitros T."/>
            <person name="Richards G.S."/>
            <person name="Conaco C."/>
            <person name="Dacre M."/>
            <person name="Hellsten U."/>
            <person name="Larroux C."/>
            <person name="Putnam N.H."/>
            <person name="Stanke M."/>
            <person name="Adamska M."/>
            <person name="Darling A."/>
            <person name="Degnan S.M."/>
            <person name="Oakley T.H."/>
            <person name="Plachetzki D.C."/>
            <person name="Zhai Y."/>
            <person name="Adamski M."/>
            <person name="Calcino A."/>
            <person name="Cummins S.F."/>
            <person name="Goodstein D.M."/>
            <person name="Harris C."/>
            <person name="Jackson D.J."/>
            <person name="Leys S.P."/>
            <person name="Shu S."/>
            <person name="Woodcroft B.J."/>
            <person name="Vervoort M."/>
            <person name="Kosik K.S."/>
            <person name="Manning G."/>
            <person name="Degnan B.M."/>
            <person name="Rokhsar D.S."/>
        </authorList>
    </citation>
    <scope>NUCLEOTIDE SEQUENCE [LARGE SCALE GENOMIC DNA]</scope>
</reference>
<accession>A0A1X7V3V6</accession>
<dbReference type="STRING" id="400682.A0A1X7V3V6"/>
<organism evidence="2">
    <name type="scientific">Amphimedon queenslandica</name>
    <name type="common">Sponge</name>
    <dbReference type="NCBI Taxonomy" id="400682"/>
    <lineage>
        <taxon>Eukaryota</taxon>
        <taxon>Metazoa</taxon>
        <taxon>Porifera</taxon>
        <taxon>Demospongiae</taxon>
        <taxon>Heteroscleromorpha</taxon>
        <taxon>Haplosclerida</taxon>
        <taxon>Niphatidae</taxon>
        <taxon>Amphimedon</taxon>
    </lineage>
</organism>
<dbReference type="GO" id="GO:0003824">
    <property type="term" value="F:catalytic activity"/>
    <property type="evidence" value="ECO:0007669"/>
    <property type="project" value="InterPro"/>
</dbReference>
<protein>
    <recommendedName>
        <fullName evidence="1">Amidase domain-containing protein</fullName>
    </recommendedName>
</protein>
<dbReference type="Gene3D" id="3.90.1300.10">
    <property type="entry name" value="Amidase signature (AS) domain"/>
    <property type="match status" value="1"/>
</dbReference>
<proteinExistence type="predicted"/>
<dbReference type="OMA" id="YQHHFNT"/>
<dbReference type="OrthoDB" id="421993at2759"/>
<dbReference type="Proteomes" id="UP000007879">
    <property type="component" value="Unassembled WGS sequence"/>
</dbReference>
<dbReference type="EnsemblMetazoa" id="XM_011404994.2">
    <property type="protein sequence ID" value="XP_011403296.1"/>
    <property type="gene ID" value="LOC105312389"/>
</dbReference>
<reference evidence="2" key="2">
    <citation type="submission" date="2017-05" db="UniProtKB">
        <authorList>
            <consortium name="EnsemblMetazoa"/>
        </authorList>
    </citation>
    <scope>IDENTIFICATION</scope>
</reference>
<dbReference type="InParanoid" id="A0A1X7V3V6"/>
<dbReference type="KEGG" id="aqu:105312389"/>
<dbReference type="EnsemblMetazoa" id="Aqu2.1.34636_001">
    <property type="protein sequence ID" value="Aqu2.1.34636_001"/>
    <property type="gene ID" value="Aqu2.1.34636"/>
</dbReference>
<gene>
    <name evidence="2" type="primary">105312389</name>
</gene>
<dbReference type="InterPro" id="IPR000120">
    <property type="entry name" value="Amidase"/>
</dbReference>
<sequence length="427" mass="45765">MNLFTNIIRPDLLGKAENGSSMGFVVKANIGSGNPTSAATPSLRDWTPKQVSPVVDSLLKAGHEVVAIANMHEVAFGITSENPAYGDVHNPWNPDYIPGGSSGGSAAAVAMNAVPFALGTDTGGSNRIPAALCGVVGYRPSTGLYSTDVVVPLSSTTDTIGIFAQSVKTVQQVHKIIVPSYDIPKSPTQLANKRIGVPRLYYYETLDSEVARVVEASLKCMSEAGMELVEVNIDVLQDDSIISNFFDLVFYETYHLIPEFLKLHGAPVDYQELCDKISDPGVHGALTAGSNISEEKYKKCQAQAETIRESIIQYIKENNLDAFVVPTTILPAIPRLTPKTVTVNGTELPTLIAYVHNASPQAIAGVPSITLPCGLSDARLPIGLELVGQRNCDGDLLSLAEAVQALLPQMPQLSYQDFKDKNLKTKI</sequence>
<dbReference type="PANTHER" id="PTHR11895">
    <property type="entry name" value="TRANSAMIDASE"/>
    <property type="match status" value="1"/>
</dbReference>
<feature type="domain" description="Amidase" evidence="1">
    <location>
        <begin position="25"/>
        <end position="397"/>
    </location>
</feature>
<evidence type="ECO:0000313" key="2">
    <source>
        <dbReference type="EnsemblMetazoa" id="Aqu2.1.34636_001"/>
    </source>
</evidence>
<dbReference type="InterPro" id="IPR023631">
    <property type="entry name" value="Amidase_dom"/>
</dbReference>
<keyword evidence="3" id="KW-1185">Reference proteome</keyword>
<dbReference type="eggNOG" id="KOG1211">
    <property type="taxonomic scope" value="Eukaryota"/>
</dbReference>
<dbReference type="AlphaFoldDB" id="A0A1X7V3V6"/>
<dbReference type="InterPro" id="IPR036928">
    <property type="entry name" value="AS_sf"/>
</dbReference>
<name>A0A1X7V3V6_AMPQE</name>
<evidence type="ECO:0000313" key="3">
    <source>
        <dbReference type="Proteomes" id="UP000007879"/>
    </source>
</evidence>
<dbReference type="Pfam" id="PF01425">
    <property type="entry name" value="Amidase"/>
    <property type="match status" value="1"/>
</dbReference>
<dbReference type="PANTHER" id="PTHR11895:SF151">
    <property type="entry name" value="GLUTAMYL-TRNA(GLN) AMIDOTRANSFERASE SUBUNIT A"/>
    <property type="match status" value="1"/>
</dbReference>